<organism evidence="4 5">
    <name type="scientific">Meloidogyne enterolobii</name>
    <name type="common">Root-knot nematode worm</name>
    <name type="synonym">Meloidogyne mayaguensis</name>
    <dbReference type="NCBI Taxonomy" id="390850"/>
    <lineage>
        <taxon>Eukaryota</taxon>
        <taxon>Metazoa</taxon>
        <taxon>Ecdysozoa</taxon>
        <taxon>Nematoda</taxon>
        <taxon>Chromadorea</taxon>
        <taxon>Rhabditida</taxon>
        <taxon>Tylenchina</taxon>
        <taxon>Tylenchomorpha</taxon>
        <taxon>Tylenchoidea</taxon>
        <taxon>Meloidogynidae</taxon>
        <taxon>Meloidogyninae</taxon>
        <taxon>Meloidogyne</taxon>
    </lineage>
</organism>
<dbReference type="OrthoDB" id="10252740at2759"/>
<dbReference type="Gene3D" id="3.30.420.10">
    <property type="entry name" value="Ribonuclease H-like superfamily/Ribonuclease H"/>
    <property type="match status" value="1"/>
</dbReference>
<dbReference type="Gene3D" id="3.40.50.2300">
    <property type="match status" value="1"/>
</dbReference>
<dbReference type="InterPro" id="IPR032474">
    <property type="entry name" value="Argonaute_N"/>
</dbReference>
<dbReference type="CDD" id="cd02846">
    <property type="entry name" value="PAZ_argonaute_like"/>
    <property type="match status" value="1"/>
</dbReference>
<dbReference type="SMART" id="SM00950">
    <property type="entry name" value="Piwi"/>
    <property type="match status" value="1"/>
</dbReference>
<evidence type="ECO:0000256" key="1">
    <source>
        <dbReference type="SAM" id="MobiDB-lite"/>
    </source>
</evidence>
<dbReference type="Gene3D" id="2.170.260.10">
    <property type="entry name" value="paz domain"/>
    <property type="match status" value="1"/>
</dbReference>
<feature type="domain" description="Piwi" evidence="3">
    <location>
        <begin position="655"/>
        <end position="976"/>
    </location>
</feature>
<reference evidence="4 5" key="1">
    <citation type="submission" date="2020-08" db="EMBL/GenBank/DDBJ databases">
        <authorList>
            <person name="Koutsovoulos G."/>
            <person name="Danchin GJ E."/>
        </authorList>
    </citation>
    <scope>NUCLEOTIDE SEQUENCE [LARGE SCALE GENOMIC DNA]</scope>
</reference>
<protein>
    <submittedName>
        <fullName evidence="4">Uncharacterized protein</fullName>
    </submittedName>
</protein>
<dbReference type="SUPFAM" id="SSF53098">
    <property type="entry name" value="Ribonuclease H-like"/>
    <property type="match status" value="1"/>
</dbReference>
<dbReference type="SUPFAM" id="SSF101690">
    <property type="entry name" value="PAZ domain"/>
    <property type="match status" value="1"/>
</dbReference>
<accession>A0A6V7VH70</accession>
<dbReference type="Pfam" id="PF16486">
    <property type="entry name" value="ArgoN"/>
    <property type="match status" value="1"/>
</dbReference>
<sequence length="1023" mass="112745">MSNWKGGGGGGRSGGGGGGYSQGGRSGGGGYGGGGGGGRQGGGGGGGRGGGGGYDSGRSGGGGGRGGGGYDRSGGGGGGYDRSGGGGGGGFRGGGGGSGGYDSGRSGGGGRGGPVAPRPMRNFQVAKLSEAENPSNFKGALGRRTDVVVNYFKLKFNTKMHIYKYRVDFFHQLEDKRKEISTTNKMALRQKFWSFVSANEAYFGGRNNLVYDDSHLCYTRKELPVQSGTVGEVTIETDEGRRDGNMTTTVMVIKATGTISIKPQETYEDDAFRVLNLIITQQARCPIGALDRTIHCEVSRLYIKPPNSYHEPLDLGGFEMLRGLYAFAKRGLAPPKGNVGNGFVNFDVAHSAFYKVGCDILQFYAFAKTGRFMNANEIERLNDYGMNQSQRNELRTLLSGLKMKKKRIAENFVESEASFCDVVDKSPDAYKFECEELGRTVSVTEYYAAKYNYRVKFRSMPLIKIMPRERNLVLPIEVLKVSDKLQRLRRKLPDALQAMTNQYTSTPPRQRFSDIDQMARVECNFDQNPVMRAFEVAINTEFLEIGARVLNPPRCEFSKSFRDIMGIKAVEKPNLFGRPVNIIFDLVIVDRCISFDRYRAAWEALVQSCSNRGITVHPDPAGVTEFDTRHKDQLANLIGSRKQAATNWGQGVMPIIIVAMPDNRWIYQSFKGICELRFGMRSQMISQKTWNKLQNEAGRGGPMSSAVARNIFLKINAKCGGVNCKIDANATEKWGTFVKKEAPTLFIGIDVTHPAPGDTLSPSISALVGNIDLNATRFTATVRAQHHRTEWIEDMGEMFSERLVHFQKGSKLFHGTELRPSKIIVFRDGVSESQFEGVMEFEVSSIRRAIDKHFEGVQKPRLTVVVVQKRHNTRFFDKNDNDEKNKGNLQPGTVIDGHITSYAKEFYLCSQKGMLGTSRPSHYFILMDENNFSADELETCSNNLCYLFARAPMPVSIPAPVYYAHLACFRARHHYAAADDELPVGKNGQPLPKQKLQCGDKILQQPSEAVIVEQGLKPSMYFC</sequence>
<name>A0A6V7VH70_MELEN</name>
<dbReference type="InterPro" id="IPR036085">
    <property type="entry name" value="PAZ_dom_sf"/>
</dbReference>
<evidence type="ECO:0000259" key="2">
    <source>
        <dbReference type="PROSITE" id="PS50821"/>
    </source>
</evidence>
<dbReference type="EMBL" id="CAJEWN010000232">
    <property type="protein sequence ID" value="CAD2174299.1"/>
    <property type="molecule type" value="Genomic_DNA"/>
</dbReference>
<dbReference type="GO" id="GO:0003723">
    <property type="term" value="F:RNA binding"/>
    <property type="evidence" value="ECO:0007669"/>
    <property type="project" value="InterPro"/>
</dbReference>
<gene>
    <name evidence="4" type="ORF">MENT_LOCUS25949</name>
</gene>
<dbReference type="InterPro" id="IPR003100">
    <property type="entry name" value="PAZ_dom"/>
</dbReference>
<evidence type="ECO:0000259" key="3">
    <source>
        <dbReference type="PROSITE" id="PS50822"/>
    </source>
</evidence>
<proteinExistence type="predicted"/>
<dbReference type="Proteomes" id="UP000580250">
    <property type="component" value="Unassembled WGS sequence"/>
</dbReference>
<evidence type="ECO:0000313" key="4">
    <source>
        <dbReference type="EMBL" id="CAD2174299.1"/>
    </source>
</evidence>
<feature type="region of interest" description="Disordered" evidence="1">
    <location>
        <begin position="1"/>
        <end position="119"/>
    </location>
</feature>
<dbReference type="AlphaFoldDB" id="A0A6V7VH70"/>
<dbReference type="PANTHER" id="PTHR22891">
    <property type="entry name" value="EUKARYOTIC TRANSLATION INITIATION FACTOR 2C"/>
    <property type="match status" value="1"/>
</dbReference>
<feature type="compositionally biased region" description="Gly residues" evidence="1">
    <location>
        <begin position="1"/>
        <end position="113"/>
    </location>
</feature>
<dbReference type="InterPro" id="IPR012337">
    <property type="entry name" value="RNaseH-like_sf"/>
</dbReference>
<dbReference type="Pfam" id="PF02170">
    <property type="entry name" value="PAZ"/>
    <property type="match status" value="1"/>
</dbReference>
<dbReference type="InterPro" id="IPR003165">
    <property type="entry name" value="Piwi"/>
</dbReference>
<comment type="caution">
    <text evidence="4">The sequence shown here is derived from an EMBL/GenBank/DDBJ whole genome shotgun (WGS) entry which is preliminary data.</text>
</comment>
<dbReference type="InterPro" id="IPR036397">
    <property type="entry name" value="RNaseH_sf"/>
</dbReference>
<dbReference type="PROSITE" id="PS50821">
    <property type="entry name" value="PAZ"/>
    <property type="match status" value="1"/>
</dbReference>
<dbReference type="PROSITE" id="PS50822">
    <property type="entry name" value="PIWI"/>
    <property type="match status" value="1"/>
</dbReference>
<feature type="domain" description="PAZ" evidence="2">
    <location>
        <begin position="368"/>
        <end position="483"/>
    </location>
</feature>
<evidence type="ECO:0000313" key="5">
    <source>
        <dbReference type="Proteomes" id="UP000580250"/>
    </source>
</evidence>
<dbReference type="Pfam" id="PF02171">
    <property type="entry name" value="Piwi"/>
    <property type="match status" value="1"/>
</dbReference>